<dbReference type="AlphaFoldDB" id="A0A0Q3PCZ0"/>
<dbReference type="OrthoDB" id="9804235at2"/>
<dbReference type="Gene3D" id="3.10.180.10">
    <property type="entry name" value="2,3-Dihydroxybiphenyl 1,2-Dioxygenase, domain 1"/>
    <property type="match status" value="1"/>
</dbReference>
<dbReference type="InterPro" id="IPR004360">
    <property type="entry name" value="Glyas_Fos-R_dOase_dom"/>
</dbReference>
<dbReference type="PANTHER" id="PTHR33993">
    <property type="entry name" value="GLYOXALASE-RELATED"/>
    <property type="match status" value="1"/>
</dbReference>
<dbReference type="STRING" id="452084.AR438_00520"/>
<sequence length="124" mass="13269">MVNTLNWFEIPAIDFDRAKTFYATVLDAQIHEDPNPNMQYAYLPSDPQKGGFGGAIACGENFVPAMTGTTVYLDGGDDLSIPLGRVESAGGTVILPKTAIGENRGFIALFIDTEGNRVGFHSIG</sequence>
<evidence type="ECO:0000313" key="2">
    <source>
        <dbReference type="EMBL" id="KQK27566.1"/>
    </source>
</evidence>
<organism evidence="2 3">
    <name type="scientific">Chryseobacterium aquaticum</name>
    <dbReference type="NCBI Taxonomy" id="452084"/>
    <lineage>
        <taxon>Bacteria</taxon>
        <taxon>Pseudomonadati</taxon>
        <taxon>Bacteroidota</taxon>
        <taxon>Flavobacteriia</taxon>
        <taxon>Flavobacteriales</taxon>
        <taxon>Weeksellaceae</taxon>
        <taxon>Chryseobacterium group</taxon>
        <taxon>Chryseobacterium</taxon>
    </lineage>
</organism>
<evidence type="ECO:0000313" key="3">
    <source>
        <dbReference type="Proteomes" id="UP000051682"/>
    </source>
</evidence>
<dbReference type="InterPro" id="IPR029068">
    <property type="entry name" value="Glyas_Bleomycin-R_OHBP_Dase"/>
</dbReference>
<dbReference type="InterPro" id="IPR052164">
    <property type="entry name" value="Anthracycline_SecMetBiosynth"/>
</dbReference>
<name>A0A0Q3PCZ0_9FLAO</name>
<gene>
    <name evidence="2" type="ORF">AR438_00520</name>
</gene>
<reference evidence="2 3" key="1">
    <citation type="submission" date="2015-10" db="EMBL/GenBank/DDBJ databases">
        <title>Chryseobacterium aquaticum genome.</title>
        <authorList>
            <person name="Newman J.D."/>
            <person name="Ferguson M.B."/>
            <person name="Miller J.R."/>
        </authorList>
    </citation>
    <scope>NUCLEOTIDE SEQUENCE [LARGE SCALE GENOMIC DNA]</scope>
    <source>
        <strain evidence="2 3">KCTC 12483</strain>
    </source>
</reference>
<feature type="domain" description="Glyoxalase/fosfomycin resistance/dioxygenase" evidence="1">
    <location>
        <begin position="5"/>
        <end position="119"/>
    </location>
</feature>
<comment type="caution">
    <text evidence="2">The sequence shown here is derived from an EMBL/GenBank/DDBJ whole genome shotgun (WGS) entry which is preliminary data.</text>
</comment>
<evidence type="ECO:0000259" key="1">
    <source>
        <dbReference type="Pfam" id="PF00903"/>
    </source>
</evidence>
<dbReference type="PANTHER" id="PTHR33993:SF2">
    <property type="entry name" value="VOC DOMAIN-CONTAINING PROTEIN"/>
    <property type="match status" value="1"/>
</dbReference>
<dbReference type="SUPFAM" id="SSF54593">
    <property type="entry name" value="Glyoxalase/Bleomycin resistance protein/Dihydroxybiphenyl dioxygenase"/>
    <property type="match status" value="1"/>
</dbReference>
<dbReference type="Pfam" id="PF00903">
    <property type="entry name" value="Glyoxalase"/>
    <property type="match status" value="1"/>
</dbReference>
<dbReference type="Proteomes" id="UP000051682">
    <property type="component" value="Unassembled WGS sequence"/>
</dbReference>
<proteinExistence type="predicted"/>
<dbReference type="CDD" id="cd07247">
    <property type="entry name" value="SgaA_N_like"/>
    <property type="match status" value="1"/>
</dbReference>
<dbReference type="EMBL" id="LLYZ01000001">
    <property type="protein sequence ID" value="KQK27566.1"/>
    <property type="molecule type" value="Genomic_DNA"/>
</dbReference>
<dbReference type="RefSeq" id="WP_056010605.1">
    <property type="nucleotide sequence ID" value="NZ_LLYZ01000001.1"/>
</dbReference>
<protein>
    <submittedName>
        <fullName evidence="2">Glyoxalase</fullName>
    </submittedName>
</protein>
<keyword evidence="3" id="KW-1185">Reference proteome</keyword>
<accession>A0A0Q3PCZ0</accession>